<evidence type="ECO:0000259" key="4">
    <source>
        <dbReference type="PROSITE" id="PS50043"/>
    </source>
</evidence>
<dbReference type="PANTHER" id="PTHR44688">
    <property type="entry name" value="DNA-BINDING TRANSCRIPTIONAL ACTIVATOR DEVR_DOSR"/>
    <property type="match status" value="1"/>
</dbReference>
<name>A0ABQ4S5M2_9HYPH</name>
<keyword evidence="2" id="KW-0238">DNA-binding</keyword>
<reference evidence="5" key="1">
    <citation type="journal article" date="2021" name="Front. Microbiol.">
        <title>Comprehensive Comparative Genomics and Phenotyping of Methylobacterium Species.</title>
        <authorList>
            <person name="Alessa O."/>
            <person name="Ogura Y."/>
            <person name="Fujitani Y."/>
            <person name="Takami H."/>
            <person name="Hayashi T."/>
            <person name="Sahin N."/>
            <person name="Tani A."/>
        </authorList>
    </citation>
    <scope>NUCLEOTIDE SEQUENCE</scope>
    <source>
        <strain evidence="5">DSM 19015</strain>
    </source>
</reference>
<feature type="domain" description="HTH luxR-type" evidence="4">
    <location>
        <begin position="176"/>
        <end position="241"/>
    </location>
</feature>
<dbReference type="InterPro" id="IPR016032">
    <property type="entry name" value="Sig_transdc_resp-reg_C-effctor"/>
</dbReference>
<reference evidence="5" key="2">
    <citation type="submission" date="2021-08" db="EMBL/GenBank/DDBJ databases">
        <authorList>
            <person name="Tani A."/>
            <person name="Ola A."/>
            <person name="Ogura Y."/>
            <person name="Katsura K."/>
            <person name="Hayashi T."/>
        </authorList>
    </citation>
    <scope>NUCLEOTIDE SEQUENCE</scope>
    <source>
        <strain evidence="5">DSM 19015</strain>
    </source>
</reference>
<dbReference type="Pfam" id="PF03472">
    <property type="entry name" value="Autoind_bind"/>
    <property type="match status" value="1"/>
</dbReference>
<dbReference type="SUPFAM" id="SSF46894">
    <property type="entry name" value="C-terminal effector domain of the bipartite response regulators"/>
    <property type="match status" value="1"/>
</dbReference>
<dbReference type="EMBL" id="BPQP01000109">
    <property type="protein sequence ID" value="GJD97789.1"/>
    <property type="molecule type" value="Genomic_DNA"/>
</dbReference>
<dbReference type="InterPro" id="IPR036693">
    <property type="entry name" value="TF_LuxR_autoind-bd_dom_sf"/>
</dbReference>
<dbReference type="InterPro" id="IPR036388">
    <property type="entry name" value="WH-like_DNA-bd_sf"/>
</dbReference>
<dbReference type="CDD" id="cd06170">
    <property type="entry name" value="LuxR_C_like"/>
    <property type="match status" value="1"/>
</dbReference>
<dbReference type="InterPro" id="IPR000792">
    <property type="entry name" value="Tscrpt_reg_LuxR_C"/>
</dbReference>
<dbReference type="PRINTS" id="PR00038">
    <property type="entry name" value="HTHLUXR"/>
</dbReference>
<dbReference type="Gene3D" id="3.30.450.80">
    <property type="entry name" value="Transcription factor LuxR-like, autoinducer-binding domain"/>
    <property type="match status" value="1"/>
</dbReference>
<gene>
    <name evidence="5" type="primary">rpaR</name>
    <name evidence="5" type="ORF">OCOJLMKI_5022</name>
</gene>
<keyword evidence="3" id="KW-0804">Transcription</keyword>
<sequence length="245" mass="27482">MSGKTEDCATRALTFVEELDLCSGQDAVVAAVTDILSEFGFEHFIMTGLPHPTERFEQVVVLKRWPLGWFELYSQRNFVRSDPVIRLCRNTTSPFEWTEAPYNPETEPGAREVMTRAEDFGMARGFSLPIHGANGQEACFSMSGKNLDLSRRTKPAIHLIAMYAFERARQLNLGTSRDVPNPLTKRERETLTWAALGKSSRDTAEILQITERTATAHTVNAMQKLAAANKTQAVVKAMQAKFIRI</sequence>
<dbReference type="PROSITE" id="PS50043">
    <property type="entry name" value="HTH_LUXR_2"/>
    <property type="match status" value="1"/>
</dbReference>
<evidence type="ECO:0000256" key="2">
    <source>
        <dbReference type="ARBA" id="ARBA00023125"/>
    </source>
</evidence>
<organism evidence="5 6">
    <name type="scientific">Methylobacterium iners</name>
    <dbReference type="NCBI Taxonomy" id="418707"/>
    <lineage>
        <taxon>Bacteria</taxon>
        <taxon>Pseudomonadati</taxon>
        <taxon>Pseudomonadota</taxon>
        <taxon>Alphaproteobacteria</taxon>
        <taxon>Hyphomicrobiales</taxon>
        <taxon>Methylobacteriaceae</taxon>
        <taxon>Methylobacterium</taxon>
    </lineage>
</organism>
<protein>
    <submittedName>
        <fullName evidence="5">HTH-type quorum sensing-dependent transcriptional regulator RpaR</fullName>
    </submittedName>
</protein>
<dbReference type="InterPro" id="IPR005143">
    <property type="entry name" value="TF_LuxR_autoind-bd_dom"/>
</dbReference>
<dbReference type="Pfam" id="PF00196">
    <property type="entry name" value="GerE"/>
    <property type="match status" value="1"/>
</dbReference>
<evidence type="ECO:0000313" key="5">
    <source>
        <dbReference type="EMBL" id="GJD97789.1"/>
    </source>
</evidence>
<dbReference type="SMART" id="SM00421">
    <property type="entry name" value="HTH_LUXR"/>
    <property type="match status" value="1"/>
</dbReference>
<comment type="caution">
    <text evidence="5">The sequence shown here is derived from an EMBL/GenBank/DDBJ whole genome shotgun (WGS) entry which is preliminary data.</text>
</comment>
<keyword evidence="6" id="KW-1185">Reference proteome</keyword>
<dbReference type="RefSeq" id="WP_238246832.1">
    <property type="nucleotide sequence ID" value="NZ_BPQP01000109.1"/>
</dbReference>
<evidence type="ECO:0000256" key="1">
    <source>
        <dbReference type="ARBA" id="ARBA00023015"/>
    </source>
</evidence>
<proteinExistence type="predicted"/>
<dbReference type="Gene3D" id="1.10.10.10">
    <property type="entry name" value="Winged helix-like DNA-binding domain superfamily/Winged helix DNA-binding domain"/>
    <property type="match status" value="1"/>
</dbReference>
<keyword evidence="1" id="KW-0805">Transcription regulation</keyword>
<evidence type="ECO:0000256" key="3">
    <source>
        <dbReference type="ARBA" id="ARBA00023163"/>
    </source>
</evidence>
<evidence type="ECO:0000313" key="6">
    <source>
        <dbReference type="Proteomes" id="UP001055125"/>
    </source>
</evidence>
<accession>A0ABQ4S5M2</accession>
<dbReference type="Proteomes" id="UP001055125">
    <property type="component" value="Unassembled WGS sequence"/>
</dbReference>
<dbReference type="SUPFAM" id="SSF75516">
    <property type="entry name" value="Pheromone-binding domain of LuxR-like quorum-sensing transcription factors"/>
    <property type="match status" value="1"/>
</dbReference>
<dbReference type="PANTHER" id="PTHR44688:SF16">
    <property type="entry name" value="DNA-BINDING TRANSCRIPTIONAL ACTIVATOR DEVR_DOSR"/>
    <property type="match status" value="1"/>
</dbReference>